<organism evidence="7 8">
    <name type="scientific">Sphaerochaeta associata</name>
    <dbReference type="NCBI Taxonomy" id="1129264"/>
    <lineage>
        <taxon>Bacteria</taxon>
        <taxon>Pseudomonadati</taxon>
        <taxon>Spirochaetota</taxon>
        <taxon>Spirochaetia</taxon>
        <taxon>Spirochaetales</taxon>
        <taxon>Sphaerochaetaceae</taxon>
        <taxon>Sphaerochaeta</taxon>
    </lineage>
</organism>
<gene>
    <name evidence="7" type="ORF">MUG09_13720</name>
</gene>
<dbReference type="PANTHER" id="PTHR39210">
    <property type="entry name" value="HEPARIN-SULFATE LYASE"/>
    <property type="match status" value="1"/>
</dbReference>
<dbReference type="Gene3D" id="1.50.10.100">
    <property type="entry name" value="Chondroitin AC/alginate lyase"/>
    <property type="match status" value="1"/>
</dbReference>
<keyword evidence="8" id="KW-1185">Reference proteome</keyword>
<protein>
    <submittedName>
        <fullName evidence="7">Heparinase II/III family protein</fullName>
    </submittedName>
</protein>
<evidence type="ECO:0000259" key="5">
    <source>
        <dbReference type="Pfam" id="PF07940"/>
    </source>
</evidence>
<dbReference type="InterPro" id="IPR008929">
    <property type="entry name" value="Chondroitin_lyas"/>
</dbReference>
<accession>A0ABY4D9U8</accession>
<dbReference type="Pfam" id="PF16889">
    <property type="entry name" value="Hepar_II_III_N"/>
    <property type="match status" value="1"/>
</dbReference>
<sequence>MNTKQRLLSLIDCNNPSLGDLDCGNEDQALDRIVNHFRTRKGPHYLFTARDCETLKDEHILQEAQTVLDHHLFGHDFAGPIDWKFNPTVETSRDNEWSWSLFRTIYWQPLARAYALTKDERYVKEFCDQVRSFYEAWPAKEFIEWDEMDKKSPFPGHAWRTIEAGIRIYTTWLPCMEIFRTSEAFDAETWAIFLCSIHDHGTFLHKHYSNHERSSNWLSMEASALLQLGIMFPEFKDAQAWREQGYQRVMHEIVYCFDHDGAHMEHTPIYHLVASIAFMQAVQLCTINGMEVAPYAMPVLEKSAEFVMRLVKPDFSTPMIGDADRTSLLTRITDTSLYEGMNLSFFPDDLNELRAYFRWMAKLTGRSDFLYMATAGKRGNAPAMLDYQMHDAGIYCMRTGWTRGDSYWHVLGVRLERGEKSSHSHNDTGHLELMIGGEDILIDSGRYIYNSSCWKDWRHYFTGSLAHNTVYIDDHEMGSVPKVNRVRGVRTWCHAFEKTEHYALIDISHNGYVYMQDPVFHRRKVVFLNDSRSMVVIDHLTGTGKAAHDVRWTWNFAGTDVQLLSNHVAKFTTSQGTGYRKYCVAAQGHDQEDTLSVDASTHWESHLYCGSEEPKGGWVSYGYPVREPIAQVQEVFSSAVPLTMATIIANDDVAVSMHIRGQHFRLQVAQQVICGDMTTLEVLQ</sequence>
<dbReference type="Gene3D" id="2.70.98.70">
    <property type="match status" value="1"/>
</dbReference>
<evidence type="ECO:0000259" key="6">
    <source>
        <dbReference type="Pfam" id="PF16889"/>
    </source>
</evidence>
<dbReference type="EMBL" id="CP094929">
    <property type="protein sequence ID" value="UOM50617.1"/>
    <property type="molecule type" value="Genomic_DNA"/>
</dbReference>
<dbReference type="Pfam" id="PF07940">
    <property type="entry name" value="Hepar_II_III_C"/>
    <property type="match status" value="1"/>
</dbReference>
<dbReference type="InterPro" id="IPR012480">
    <property type="entry name" value="Hepar_II_III_C"/>
</dbReference>
<name>A0ABY4D9U8_9SPIR</name>
<evidence type="ECO:0000256" key="2">
    <source>
        <dbReference type="ARBA" id="ARBA00022729"/>
    </source>
</evidence>
<dbReference type="RefSeq" id="WP_244772004.1">
    <property type="nucleotide sequence ID" value="NZ_CP094929.1"/>
</dbReference>
<keyword evidence="2" id="KW-0732">Signal</keyword>
<evidence type="ECO:0000256" key="4">
    <source>
        <dbReference type="ARBA" id="ARBA00023239"/>
    </source>
</evidence>
<keyword evidence="3" id="KW-0574">Periplasm</keyword>
<evidence type="ECO:0000256" key="3">
    <source>
        <dbReference type="ARBA" id="ARBA00022764"/>
    </source>
</evidence>
<feature type="domain" description="Heparin-sulfate lyase N-terminal" evidence="6">
    <location>
        <begin position="23"/>
        <end position="327"/>
    </location>
</feature>
<reference evidence="8" key="1">
    <citation type="journal article" date="2024" name="J Bioinform Genom">
        <title>Complete genome sequence of the type strain bacterium Sphaerochaeta associata GLS2t (VKM B-2742)t.</title>
        <authorList>
            <person name="Troshina O.Y."/>
            <person name="Tepeeva A.N."/>
            <person name="Arzamasceva V.O."/>
            <person name="Whitman W.B."/>
            <person name="Varghese N."/>
            <person name="Shapiro N."/>
            <person name="Woyke T."/>
            <person name="Kripides N.C."/>
            <person name="Vasilenko O.V."/>
        </authorList>
    </citation>
    <scope>NUCLEOTIDE SEQUENCE [LARGE SCALE GENOMIC DNA]</scope>
    <source>
        <strain evidence="8">GLS2T</strain>
    </source>
</reference>
<evidence type="ECO:0000256" key="1">
    <source>
        <dbReference type="ARBA" id="ARBA00004418"/>
    </source>
</evidence>
<dbReference type="InterPro" id="IPR031680">
    <property type="entry name" value="Hepar_II_III_N"/>
</dbReference>
<evidence type="ECO:0000313" key="8">
    <source>
        <dbReference type="Proteomes" id="UP000829708"/>
    </source>
</evidence>
<proteinExistence type="predicted"/>
<dbReference type="SUPFAM" id="SSF48230">
    <property type="entry name" value="Chondroitin AC/alginate lyase"/>
    <property type="match status" value="1"/>
</dbReference>
<keyword evidence="4" id="KW-0456">Lyase</keyword>
<dbReference type="PANTHER" id="PTHR39210:SF1">
    <property type="entry name" value="HEPARIN-SULFATE LYASE"/>
    <property type="match status" value="1"/>
</dbReference>
<feature type="domain" description="Heparinase II/III-like C-terminal" evidence="5">
    <location>
        <begin position="391"/>
        <end position="602"/>
    </location>
</feature>
<comment type="subcellular location">
    <subcellularLocation>
        <location evidence="1">Periplasm</location>
    </subcellularLocation>
</comment>
<dbReference type="Proteomes" id="UP000829708">
    <property type="component" value="Chromosome"/>
</dbReference>
<evidence type="ECO:0000313" key="7">
    <source>
        <dbReference type="EMBL" id="UOM50617.1"/>
    </source>
</evidence>